<dbReference type="InterPro" id="IPR030445">
    <property type="entry name" value="H3-K79_meTrfase"/>
</dbReference>
<dbReference type="FunFam" id="3.40.50.150:FF:000033">
    <property type="entry name" value="Histone-lysine N-methyltransferase, H3 lysine-79 specific"/>
    <property type="match status" value="1"/>
</dbReference>
<dbReference type="GO" id="GO:0032259">
    <property type="term" value="P:methylation"/>
    <property type="evidence" value="ECO:0007669"/>
    <property type="project" value="UniProtKB-KW"/>
</dbReference>
<feature type="region of interest" description="Disordered" evidence="17">
    <location>
        <begin position="25"/>
        <end position="136"/>
    </location>
</feature>
<comment type="subcellular location">
    <subcellularLocation>
        <location evidence="2 15">Nucleus</location>
    </subcellularLocation>
</comment>
<dbReference type="GO" id="GO:0000077">
    <property type="term" value="P:DNA damage checkpoint signaling"/>
    <property type="evidence" value="ECO:0007669"/>
    <property type="project" value="InterPro"/>
</dbReference>
<evidence type="ECO:0000256" key="11">
    <source>
        <dbReference type="ARBA" id="ARBA00023163"/>
    </source>
</evidence>
<evidence type="ECO:0000256" key="15">
    <source>
        <dbReference type="PIRNR" id="PIRNR017570"/>
    </source>
</evidence>
<evidence type="ECO:0000313" key="19">
    <source>
        <dbReference type="EMBL" id="EKD20397.1"/>
    </source>
</evidence>
<feature type="binding site" evidence="16">
    <location>
        <begin position="393"/>
        <end position="394"/>
    </location>
    <ligand>
        <name>S-adenosyl-L-methionine</name>
        <dbReference type="ChEBI" id="CHEBI:59789"/>
    </ligand>
</feature>
<dbReference type="KEGG" id="mbe:MBM_01079"/>
<evidence type="ECO:0000256" key="12">
    <source>
        <dbReference type="ARBA" id="ARBA00023242"/>
    </source>
</evidence>
<keyword evidence="6 15" id="KW-0808">Transferase</keyword>
<dbReference type="Gene3D" id="1.10.260.170">
    <property type="match status" value="1"/>
</dbReference>
<evidence type="ECO:0000256" key="6">
    <source>
        <dbReference type="ARBA" id="ARBA00022679"/>
    </source>
</evidence>
<dbReference type="GO" id="GO:0031509">
    <property type="term" value="P:subtelomeric heterochromatin formation"/>
    <property type="evidence" value="ECO:0007669"/>
    <property type="project" value="InterPro"/>
</dbReference>
<sequence length="502" mass="55482">MNLFGNKNSGIKPVRGVVRTIRVQSEVQPTALPSAQRPRHEPPQRSQQSQATPARVSPSSSTASPAPSSDQHASSHLRPPKRKADQRVQSDSDDNEDGGDKNGIFGRPFDTNKYKRQKNDHPVDSRRTLRRKEAFSEADGGGFKMIHAMDAVPINKDGCPKSSLKRFKVFLQYPGASQLERFDLIPGKDKIDSIKEICEIAQIVRDVYLTASQAKAFSSTLRPLEAANNEIGTKGLGKETLQKFGIAVENYNKAVRSLFKNGSLAKNLENLHDLPYNMIEFILRQGYDRAVSPQVDLLQFYSAKDNTYGELLCPFVSRVLGETGLKSDQVFVDLGSGVGSVVLQAALQFGCESWGCEIMPKACELADKQLAEFAARCRLWGLQTGKVHLEKGDFLENDVIKAALRKADVVLVNNKVFSSETNEALRYLFLDLKDGCHIVSLQSFAVGNGRNENDLANLIQNKITGVFFDKDISWTNGTGQYFIATKDQGHLDKISAASKLRS</sequence>
<keyword evidence="8" id="KW-0677">Repeat</keyword>
<accession>K1X5K6</accession>
<dbReference type="OrthoDB" id="443402at2759"/>
<dbReference type="PANTHER" id="PTHR21451:SF0">
    <property type="entry name" value="HISTONE-LYSINE N-METHYLTRANSFERASE, H3 LYSINE-79 SPECIFIC"/>
    <property type="match status" value="1"/>
</dbReference>
<dbReference type="Gene3D" id="3.40.50.150">
    <property type="entry name" value="Vaccinia Virus protein VP39"/>
    <property type="match status" value="1"/>
</dbReference>
<keyword evidence="9 15" id="KW-0156">Chromatin regulator</keyword>
<comment type="catalytic activity">
    <reaction evidence="14 15">
        <text>L-lysyl(79)-[histone H3] + 3 S-adenosyl-L-methionine = N(6),N(6),N(6)-trimethyl-L-lysyl(79)-[histone H3] + 3 S-adenosyl-L-homocysteine + 3 H(+)</text>
        <dbReference type="Rhea" id="RHEA:60328"/>
        <dbReference type="Rhea" id="RHEA-COMP:15549"/>
        <dbReference type="Rhea" id="RHEA-COMP:15552"/>
        <dbReference type="ChEBI" id="CHEBI:15378"/>
        <dbReference type="ChEBI" id="CHEBI:29969"/>
        <dbReference type="ChEBI" id="CHEBI:57856"/>
        <dbReference type="ChEBI" id="CHEBI:59789"/>
        <dbReference type="ChEBI" id="CHEBI:61961"/>
        <dbReference type="EC" id="2.1.1.360"/>
    </reaction>
</comment>
<evidence type="ECO:0000259" key="18">
    <source>
        <dbReference type="PROSITE" id="PS51569"/>
    </source>
</evidence>
<evidence type="ECO:0000256" key="8">
    <source>
        <dbReference type="ARBA" id="ARBA00022737"/>
    </source>
</evidence>
<keyword evidence="5 15" id="KW-0489">Methyltransferase</keyword>
<evidence type="ECO:0000256" key="5">
    <source>
        <dbReference type="ARBA" id="ARBA00022603"/>
    </source>
</evidence>
<dbReference type="InterPro" id="IPR029063">
    <property type="entry name" value="SAM-dependent_MTases_sf"/>
</dbReference>
<reference evidence="19 20" key="1">
    <citation type="journal article" date="2012" name="BMC Genomics">
        <title>Sequencing the genome of Marssonina brunnea reveals fungus-poplar co-evolution.</title>
        <authorList>
            <person name="Zhu S."/>
            <person name="Cao Y.-Z."/>
            <person name="Jiang C."/>
            <person name="Tan B.-Y."/>
            <person name="Wang Z."/>
            <person name="Feng S."/>
            <person name="Zhang L."/>
            <person name="Su X.-H."/>
            <person name="Brejova B."/>
            <person name="Vinar T."/>
            <person name="Xu M."/>
            <person name="Wang M.-X."/>
            <person name="Zhang S.-G."/>
            <person name="Huang M.-R."/>
            <person name="Wu R."/>
            <person name="Zhou Y."/>
        </authorList>
    </citation>
    <scope>NUCLEOTIDE SEQUENCE [LARGE SCALE GENOMIC DNA]</scope>
    <source>
        <strain evidence="19 20">MB_m1</strain>
    </source>
</reference>
<name>K1X5K6_MARBU</name>
<dbReference type="Pfam" id="PF08123">
    <property type="entry name" value="DOT1"/>
    <property type="match status" value="1"/>
</dbReference>
<keyword evidence="12 15" id="KW-0539">Nucleus</keyword>
<feature type="compositionally biased region" description="Low complexity" evidence="17">
    <location>
        <begin position="51"/>
        <end position="69"/>
    </location>
</feature>
<dbReference type="OMA" id="VQQKNYW"/>
<keyword evidence="20" id="KW-1185">Reference proteome</keyword>
<dbReference type="SUPFAM" id="SSF53335">
    <property type="entry name" value="S-adenosyl-L-methionine-dependent methyltransferases"/>
    <property type="match status" value="1"/>
</dbReference>
<dbReference type="PIRSF" id="PIRSF017570">
    <property type="entry name" value="Histone_H3-K79_MeTrfase"/>
    <property type="match status" value="1"/>
</dbReference>
<keyword evidence="10 15" id="KW-0805">Transcription regulation</keyword>
<dbReference type="Proteomes" id="UP000006753">
    <property type="component" value="Unassembled WGS sequence"/>
</dbReference>
<dbReference type="GO" id="GO:0000781">
    <property type="term" value="C:chromosome, telomeric region"/>
    <property type="evidence" value="ECO:0007669"/>
    <property type="project" value="GOC"/>
</dbReference>
<dbReference type="EMBL" id="JH921429">
    <property type="protein sequence ID" value="EKD20397.1"/>
    <property type="molecule type" value="Genomic_DNA"/>
</dbReference>
<keyword evidence="7 15" id="KW-0949">S-adenosyl-L-methionine</keyword>
<evidence type="ECO:0000256" key="10">
    <source>
        <dbReference type="ARBA" id="ARBA00023015"/>
    </source>
</evidence>
<dbReference type="GO" id="GO:0140956">
    <property type="term" value="F:histone H3K79 trimethyltransferase activity"/>
    <property type="evidence" value="ECO:0007669"/>
    <property type="project" value="UniProtKB-EC"/>
</dbReference>
<gene>
    <name evidence="19" type="ORF">MBM_01079</name>
</gene>
<evidence type="ECO:0000256" key="3">
    <source>
        <dbReference type="ARBA" id="ARBA00012190"/>
    </source>
</evidence>
<proteinExistence type="inferred from homology"/>
<evidence type="ECO:0000256" key="2">
    <source>
        <dbReference type="ARBA" id="ARBA00004123"/>
    </source>
</evidence>
<evidence type="ECO:0000256" key="16">
    <source>
        <dbReference type="PIRSR" id="PIRSR017570-1"/>
    </source>
</evidence>
<dbReference type="GO" id="GO:0005634">
    <property type="term" value="C:nucleus"/>
    <property type="evidence" value="ECO:0007669"/>
    <property type="project" value="UniProtKB-SubCell"/>
</dbReference>
<protein>
    <recommendedName>
        <fullName evidence="4 15">Histone-lysine N-methyltransferase, H3 lysine-79 specific</fullName>
        <ecNumber evidence="3 15">2.1.1.360</ecNumber>
    </recommendedName>
    <alternativeName>
        <fullName evidence="13 15">Histone H3-K79 methyltransferase</fullName>
    </alternativeName>
</protein>
<feature type="binding site" evidence="16">
    <location>
        <position position="357"/>
    </location>
    <ligand>
        <name>S-adenosyl-L-methionine</name>
        <dbReference type="ChEBI" id="CHEBI:59789"/>
    </ligand>
</feature>
<dbReference type="PROSITE" id="PS51569">
    <property type="entry name" value="DOT1"/>
    <property type="match status" value="1"/>
</dbReference>
<evidence type="ECO:0000256" key="13">
    <source>
        <dbReference type="ARBA" id="ARBA00029821"/>
    </source>
</evidence>
<feature type="domain" description="DOT1" evidence="18">
    <location>
        <begin position="167"/>
        <end position="499"/>
    </location>
</feature>
<dbReference type="CDD" id="cd02440">
    <property type="entry name" value="AdoMet_MTases"/>
    <property type="match status" value="1"/>
</dbReference>
<evidence type="ECO:0000256" key="17">
    <source>
        <dbReference type="SAM" id="MobiDB-lite"/>
    </source>
</evidence>
<dbReference type="AlphaFoldDB" id="K1X5K6"/>
<feature type="binding site" evidence="16">
    <location>
        <begin position="308"/>
        <end position="311"/>
    </location>
    <ligand>
        <name>S-adenosyl-L-methionine</name>
        <dbReference type="ChEBI" id="CHEBI:59789"/>
    </ligand>
</feature>
<dbReference type="eggNOG" id="KOG3924">
    <property type="taxonomic scope" value="Eukaryota"/>
</dbReference>
<feature type="compositionally biased region" description="Basic and acidic residues" evidence="17">
    <location>
        <begin position="110"/>
        <end position="135"/>
    </location>
</feature>
<dbReference type="GO" id="GO:0000786">
    <property type="term" value="C:nucleosome"/>
    <property type="evidence" value="ECO:0007669"/>
    <property type="project" value="InterPro"/>
</dbReference>
<evidence type="ECO:0000256" key="1">
    <source>
        <dbReference type="ARBA" id="ARBA00003482"/>
    </source>
</evidence>
<dbReference type="PANTHER" id="PTHR21451">
    <property type="entry name" value="HISTONE H3 METHYLTRANSFERASE"/>
    <property type="match status" value="1"/>
</dbReference>
<keyword evidence="11 15" id="KW-0804">Transcription</keyword>
<dbReference type="EC" id="2.1.1.360" evidence="3 15"/>
<dbReference type="GO" id="GO:0042393">
    <property type="term" value="F:histone binding"/>
    <property type="evidence" value="ECO:0007669"/>
    <property type="project" value="InterPro"/>
</dbReference>
<comment type="similarity">
    <text evidence="15">Belongs to the class I-like SAM-binding methyltransferase superfamily. DOT1 family.</text>
</comment>
<evidence type="ECO:0000256" key="4">
    <source>
        <dbReference type="ARBA" id="ARBA00020987"/>
    </source>
</evidence>
<dbReference type="InterPro" id="IPR021162">
    <property type="entry name" value="Dot1"/>
</dbReference>
<evidence type="ECO:0000313" key="20">
    <source>
        <dbReference type="Proteomes" id="UP000006753"/>
    </source>
</evidence>
<evidence type="ECO:0000256" key="9">
    <source>
        <dbReference type="ARBA" id="ARBA00022853"/>
    </source>
</evidence>
<evidence type="ECO:0000256" key="14">
    <source>
        <dbReference type="ARBA" id="ARBA00047770"/>
    </source>
</evidence>
<organism evidence="19 20">
    <name type="scientific">Marssonina brunnea f. sp. multigermtubi (strain MB_m1)</name>
    <name type="common">Marssonina leaf spot fungus</name>
    <dbReference type="NCBI Taxonomy" id="1072389"/>
    <lineage>
        <taxon>Eukaryota</taxon>
        <taxon>Fungi</taxon>
        <taxon>Dikarya</taxon>
        <taxon>Ascomycota</taxon>
        <taxon>Pezizomycotina</taxon>
        <taxon>Leotiomycetes</taxon>
        <taxon>Helotiales</taxon>
        <taxon>Drepanopezizaceae</taxon>
        <taxon>Drepanopeziza</taxon>
    </lineage>
</organism>
<dbReference type="GO" id="GO:0006281">
    <property type="term" value="P:DNA repair"/>
    <property type="evidence" value="ECO:0007669"/>
    <property type="project" value="InterPro"/>
</dbReference>
<evidence type="ECO:0000256" key="7">
    <source>
        <dbReference type="ARBA" id="ARBA00022691"/>
    </source>
</evidence>
<dbReference type="InterPro" id="IPR025789">
    <property type="entry name" value="DOT1_dom"/>
</dbReference>
<comment type="function">
    <text evidence="1 15">Histone methyltransferase that specifically trimethylates histone H3 to form H3K79me3. This methylation is required for telomere silencing and for the pachytene checkpoint during the meiotic cell cycle by allowing the recruitment of RAD9 to double strand breaks. Nucleosomes are preferred as substrate compared to free histone.</text>
</comment>
<dbReference type="HOGENOM" id="CLU_027287_2_0_1"/>
<dbReference type="STRING" id="1072389.K1X5K6"/>
<dbReference type="InParanoid" id="K1X5K6"/>